<name>A0ABR0ATX1_9CRUS</name>
<evidence type="ECO:0000256" key="2">
    <source>
        <dbReference type="SAM" id="Phobius"/>
    </source>
</evidence>
<keyword evidence="2" id="KW-0472">Membrane</keyword>
<evidence type="ECO:0000313" key="4">
    <source>
        <dbReference type="Proteomes" id="UP001234178"/>
    </source>
</evidence>
<evidence type="ECO:0000313" key="3">
    <source>
        <dbReference type="EMBL" id="KAK4028565.1"/>
    </source>
</evidence>
<keyword evidence="2" id="KW-0812">Transmembrane</keyword>
<organism evidence="3 4">
    <name type="scientific">Daphnia magna</name>
    <dbReference type="NCBI Taxonomy" id="35525"/>
    <lineage>
        <taxon>Eukaryota</taxon>
        <taxon>Metazoa</taxon>
        <taxon>Ecdysozoa</taxon>
        <taxon>Arthropoda</taxon>
        <taxon>Crustacea</taxon>
        <taxon>Branchiopoda</taxon>
        <taxon>Diplostraca</taxon>
        <taxon>Cladocera</taxon>
        <taxon>Anomopoda</taxon>
        <taxon>Daphniidae</taxon>
        <taxon>Daphnia</taxon>
    </lineage>
</organism>
<evidence type="ECO:0000256" key="1">
    <source>
        <dbReference type="SAM" id="MobiDB-lite"/>
    </source>
</evidence>
<keyword evidence="2" id="KW-1133">Transmembrane helix</keyword>
<comment type="caution">
    <text evidence="3">The sequence shown here is derived from an EMBL/GenBank/DDBJ whole genome shotgun (WGS) entry which is preliminary data.</text>
</comment>
<proteinExistence type="predicted"/>
<feature type="region of interest" description="Disordered" evidence="1">
    <location>
        <begin position="1"/>
        <end position="21"/>
    </location>
</feature>
<reference evidence="3 4" key="1">
    <citation type="journal article" date="2023" name="Nucleic Acids Res.">
        <title>The hologenome of Daphnia magna reveals possible DNA methylation and microbiome-mediated evolution of the host genome.</title>
        <authorList>
            <person name="Chaturvedi A."/>
            <person name="Li X."/>
            <person name="Dhandapani V."/>
            <person name="Marshall H."/>
            <person name="Kissane S."/>
            <person name="Cuenca-Cambronero M."/>
            <person name="Asole G."/>
            <person name="Calvet F."/>
            <person name="Ruiz-Romero M."/>
            <person name="Marangio P."/>
            <person name="Guigo R."/>
            <person name="Rago D."/>
            <person name="Mirbahai L."/>
            <person name="Eastwood N."/>
            <person name="Colbourne J.K."/>
            <person name="Zhou J."/>
            <person name="Mallon E."/>
            <person name="Orsini L."/>
        </authorList>
    </citation>
    <scope>NUCLEOTIDE SEQUENCE [LARGE SCALE GENOMIC DNA]</scope>
    <source>
        <strain evidence="3">LRV0_1</strain>
    </source>
</reference>
<feature type="transmembrane region" description="Helical" evidence="2">
    <location>
        <begin position="34"/>
        <end position="52"/>
    </location>
</feature>
<dbReference type="EMBL" id="JAOYFB010000039">
    <property type="protein sequence ID" value="KAK4028565.1"/>
    <property type="molecule type" value="Genomic_DNA"/>
</dbReference>
<sequence length="241" mass="27109">MATQKTDAGRSKERKLYHHQQPRLGLPKATANQFGQMIMLLYLFLFYQILVVETKATGMLFPVPPSTCRISGGCSQDSSPFDMGVGRLKQSDLMQNLCKLLVLASCTFEFEWTEHDMMVFFYKVLFIRNLGANLFSEDFDGADTPTEAQLEPIIVTQASSEMNPNAVSFRPLRKKLAREKKGKKKVKWADESQNGIYAGLAAVDGELTEPSDYEDALESLQSSQWLAAMEEEIDSLSKIRT</sequence>
<keyword evidence="4" id="KW-1185">Reference proteome</keyword>
<feature type="compositionally biased region" description="Basic residues" evidence="1">
    <location>
        <begin position="12"/>
        <end position="21"/>
    </location>
</feature>
<gene>
    <name evidence="3" type="ORF">OUZ56_021570</name>
</gene>
<protein>
    <submittedName>
        <fullName evidence="3">Uncharacterized protein</fullName>
    </submittedName>
</protein>
<accession>A0ABR0ATX1</accession>
<dbReference type="Proteomes" id="UP001234178">
    <property type="component" value="Unassembled WGS sequence"/>
</dbReference>